<dbReference type="RefSeq" id="WP_169211257.1">
    <property type="nucleotide sequence ID" value="NZ_JAATNW010000006.1"/>
</dbReference>
<comment type="caution">
    <text evidence="9">The sequence shown here is derived from an EMBL/GenBank/DDBJ whole genome shotgun (WGS) entry which is preliminary data.</text>
</comment>
<feature type="active site" description="Charge relay system" evidence="5">
    <location>
        <position position="179"/>
    </location>
</feature>
<feature type="chain" id="PRO_5046757467" evidence="7">
    <location>
        <begin position="21"/>
        <end position="689"/>
    </location>
</feature>
<dbReference type="PROSITE" id="PS00137">
    <property type="entry name" value="SUBTILASE_HIS"/>
    <property type="match status" value="1"/>
</dbReference>
<keyword evidence="4 5" id="KW-0720">Serine protease</keyword>
<dbReference type="InterPro" id="IPR022398">
    <property type="entry name" value="Peptidase_S8_His-AS"/>
</dbReference>
<dbReference type="SUPFAM" id="SSF52743">
    <property type="entry name" value="Subtilisin-like"/>
    <property type="match status" value="1"/>
</dbReference>
<dbReference type="InterPro" id="IPR036852">
    <property type="entry name" value="Peptidase_S8/S53_dom_sf"/>
</dbReference>
<keyword evidence="7" id="KW-0732">Signal</keyword>
<evidence type="ECO:0000256" key="6">
    <source>
        <dbReference type="RuleBase" id="RU003355"/>
    </source>
</evidence>
<comment type="similarity">
    <text evidence="1 5 6">Belongs to the peptidase S8 family.</text>
</comment>
<dbReference type="InterPro" id="IPR023828">
    <property type="entry name" value="Peptidase_S8_Ser-AS"/>
</dbReference>
<dbReference type="EMBL" id="JAATNW010000006">
    <property type="protein sequence ID" value="NMH60693.1"/>
    <property type="molecule type" value="Genomic_DNA"/>
</dbReference>
<dbReference type="PANTHER" id="PTHR43806:SF11">
    <property type="entry name" value="CEREVISIN-RELATED"/>
    <property type="match status" value="1"/>
</dbReference>
<proteinExistence type="inferred from homology"/>
<accession>A0ABX1R2I9</accession>
<keyword evidence="10" id="KW-1185">Reference proteome</keyword>
<gene>
    <name evidence="9" type="ORF">HCJ96_11715</name>
</gene>
<feature type="active site" description="Charge relay system" evidence="5">
    <location>
        <position position="373"/>
    </location>
</feature>
<keyword evidence="2 5" id="KW-0645">Protease</keyword>
<evidence type="ECO:0000259" key="8">
    <source>
        <dbReference type="Pfam" id="PF00082"/>
    </source>
</evidence>
<evidence type="ECO:0000256" key="7">
    <source>
        <dbReference type="SAM" id="SignalP"/>
    </source>
</evidence>
<dbReference type="Pfam" id="PF00082">
    <property type="entry name" value="Peptidase_S8"/>
    <property type="match status" value="1"/>
</dbReference>
<evidence type="ECO:0000313" key="9">
    <source>
        <dbReference type="EMBL" id="NMH60693.1"/>
    </source>
</evidence>
<evidence type="ECO:0000256" key="5">
    <source>
        <dbReference type="PROSITE-ProRule" id="PRU01240"/>
    </source>
</evidence>
<feature type="domain" description="Peptidase S8/S53" evidence="8">
    <location>
        <begin position="122"/>
        <end position="419"/>
    </location>
</feature>
<dbReference type="InterPro" id="IPR015500">
    <property type="entry name" value="Peptidase_S8_subtilisin-rel"/>
</dbReference>
<evidence type="ECO:0000256" key="3">
    <source>
        <dbReference type="ARBA" id="ARBA00022801"/>
    </source>
</evidence>
<sequence>MKLKLNLIMAGLICAGHVQADAIIGDSLSKHMLTPKPTYDVIVSFDEHADIDSVLRPLAVPYLGLQTLPMAGATLTRVQIEQLKENPAVVSVYANSPLEYYNYESGEITGGHYVQDQYGVTGEGSVIAVLDSGVDGTHPDLTFGDTVIENVKIVGDLDLTGGNTTFIEGVPNSDTSSGHGTHVAGTVAGSGAASANDERRAFYHDGIAPGAKLVGLGAGEGLNILFGLQGFDYAITNQERLEIDIITNSWGGGDGMEFDPNNPINQASFEAYKRGMVVSFAASNSGPEEDTLNQYAIAPWVINVAAGTKDKELADFSSRGVADHPEKLPDITAPGAAITSTRAVNTAIGAMGPVVDPAHPDYYLYYHTISGTSMATPFVAGTAALMLSVNPDLSPDQIESIIKETADPMSYLPHEVGAGYINVLAAIDKANETQGERAQFLAGDTQWASQGEWTMVDDNDPRLTYVGDWEHGRSSQASGGEYREVDDDEGTILASVRGDRIRLHFLVTDDDDSDVRVVSNGKTIGSARVQSANASEENPQQVTVAFTGLGDELVNQVEIHAGDEDILFDAMEIDGDLMESDVTYTEVTTTEEGTMGPSAENLEVQEFVFETTEADINVDAELSWTGVADLDFYLLNAAGETVASSASLGNPEKLSYWLEQPGTYTLQVSGYISAVTPFTVTRTITTASK</sequence>
<dbReference type="PRINTS" id="PR00723">
    <property type="entry name" value="SUBTILISIN"/>
</dbReference>
<evidence type="ECO:0000256" key="1">
    <source>
        <dbReference type="ARBA" id="ARBA00011073"/>
    </source>
</evidence>
<dbReference type="PROSITE" id="PS51892">
    <property type="entry name" value="SUBTILASE"/>
    <property type="match status" value="1"/>
</dbReference>
<organism evidence="9 10">
    <name type="scientific">Alteromonas ponticola</name>
    <dbReference type="NCBI Taxonomy" id="2720613"/>
    <lineage>
        <taxon>Bacteria</taxon>
        <taxon>Pseudomonadati</taxon>
        <taxon>Pseudomonadota</taxon>
        <taxon>Gammaproteobacteria</taxon>
        <taxon>Alteromonadales</taxon>
        <taxon>Alteromonadaceae</taxon>
        <taxon>Alteromonas/Salinimonas group</taxon>
        <taxon>Alteromonas</taxon>
    </lineage>
</organism>
<dbReference type="PROSITE" id="PS00136">
    <property type="entry name" value="SUBTILASE_ASP"/>
    <property type="match status" value="1"/>
</dbReference>
<evidence type="ECO:0000256" key="2">
    <source>
        <dbReference type="ARBA" id="ARBA00022670"/>
    </source>
</evidence>
<dbReference type="Gene3D" id="2.60.120.380">
    <property type="match status" value="1"/>
</dbReference>
<dbReference type="InterPro" id="IPR000209">
    <property type="entry name" value="Peptidase_S8/S53_dom"/>
</dbReference>
<name>A0ABX1R2I9_9ALTE</name>
<keyword evidence="3 5" id="KW-0378">Hydrolase</keyword>
<feature type="active site" description="Charge relay system" evidence="5">
    <location>
        <position position="131"/>
    </location>
</feature>
<evidence type="ECO:0000313" key="10">
    <source>
        <dbReference type="Proteomes" id="UP000709336"/>
    </source>
</evidence>
<dbReference type="InterPro" id="IPR050131">
    <property type="entry name" value="Peptidase_S8_subtilisin-like"/>
</dbReference>
<dbReference type="InterPro" id="IPR023827">
    <property type="entry name" value="Peptidase_S8_Asp-AS"/>
</dbReference>
<dbReference type="Gene3D" id="3.40.50.200">
    <property type="entry name" value="Peptidase S8/S53 domain"/>
    <property type="match status" value="1"/>
</dbReference>
<feature type="signal peptide" evidence="7">
    <location>
        <begin position="1"/>
        <end position="20"/>
    </location>
</feature>
<reference evidence="9 10" key="1">
    <citation type="submission" date="2020-03" db="EMBL/GenBank/DDBJ databases">
        <title>Alteromonas ponticola sp. nov., isolated from seawater.</title>
        <authorList>
            <person name="Yoon J.-H."/>
            <person name="Kim Y.-O."/>
        </authorList>
    </citation>
    <scope>NUCLEOTIDE SEQUENCE [LARGE SCALE GENOMIC DNA]</scope>
    <source>
        <strain evidence="9 10">MYP5</strain>
    </source>
</reference>
<dbReference type="PROSITE" id="PS00138">
    <property type="entry name" value="SUBTILASE_SER"/>
    <property type="match status" value="1"/>
</dbReference>
<protein>
    <submittedName>
        <fullName evidence="9">S8 family serine peptidase</fullName>
    </submittedName>
</protein>
<dbReference type="Proteomes" id="UP000709336">
    <property type="component" value="Unassembled WGS sequence"/>
</dbReference>
<dbReference type="PANTHER" id="PTHR43806">
    <property type="entry name" value="PEPTIDASE S8"/>
    <property type="match status" value="1"/>
</dbReference>
<evidence type="ECO:0000256" key="4">
    <source>
        <dbReference type="ARBA" id="ARBA00022825"/>
    </source>
</evidence>